<dbReference type="Pfam" id="PF15590">
    <property type="entry name" value="Imm27"/>
    <property type="match status" value="1"/>
</dbReference>
<name>A0ABR9XMF4_9SPHI</name>
<accession>A0ABR9XMF4</accession>
<comment type="caution">
    <text evidence="1">The sequence shown here is derived from an EMBL/GenBank/DDBJ whole genome shotgun (WGS) entry which is preliminary data.</text>
</comment>
<proteinExistence type="predicted"/>
<dbReference type="Proteomes" id="UP000632774">
    <property type="component" value="Unassembled WGS sequence"/>
</dbReference>
<gene>
    <name evidence="1" type="ORF">IRJ18_17850</name>
</gene>
<evidence type="ECO:0000313" key="1">
    <source>
        <dbReference type="EMBL" id="MBE9668239.1"/>
    </source>
</evidence>
<evidence type="ECO:0000313" key="2">
    <source>
        <dbReference type="Proteomes" id="UP000632774"/>
    </source>
</evidence>
<organism evidence="1 2">
    <name type="scientific">Mucilaginibacter boryungensis</name>
    <dbReference type="NCBI Taxonomy" id="768480"/>
    <lineage>
        <taxon>Bacteria</taxon>
        <taxon>Pseudomonadati</taxon>
        <taxon>Bacteroidota</taxon>
        <taxon>Sphingobacteriia</taxon>
        <taxon>Sphingobacteriales</taxon>
        <taxon>Sphingobacteriaceae</taxon>
        <taxon>Mucilaginibacter</taxon>
    </lineage>
</organism>
<sequence length="92" mass="10780">MRITKDETKIVGHWIFDGSKMIADETCKRIDWLRNNYLKLISTDGSGWLNLYQDPEDKRYWQLNFEHGEMQGSGPPTLILLSESEAKDKYNV</sequence>
<dbReference type="EMBL" id="JADFFM010000002">
    <property type="protein sequence ID" value="MBE9668239.1"/>
    <property type="molecule type" value="Genomic_DNA"/>
</dbReference>
<reference evidence="1 2" key="1">
    <citation type="submission" date="2020-10" db="EMBL/GenBank/DDBJ databases">
        <title>Mucilaginibacter mali sp. nov., isolated from rhizosphere soil of apple orchard.</title>
        <authorList>
            <person name="Lee J.-S."/>
            <person name="Kim H.S."/>
            <person name="Kim J.-S."/>
        </authorList>
    </citation>
    <scope>NUCLEOTIDE SEQUENCE [LARGE SCALE GENOMIC DNA]</scope>
    <source>
        <strain evidence="1 2">KCTC 23157</strain>
    </source>
</reference>
<protein>
    <recommendedName>
        <fullName evidence="3">Immunity protein 27 of polymorphic toxin system</fullName>
    </recommendedName>
</protein>
<evidence type="ECO:0008006" key="3">
    <source>
        <dbReference type="Google" id="ProtNLM"/>
    </source>
</evidence>
<keyword evidence="2" id="KW-1185">Reference proteome</keyword>
<dbReference type="InterPro" id="IPR028960">
    <property type="entry name" value="Imm27"/>
</dbReference>
<dbReference type="RefSeq" id="WP_194107654.1">
    <property type="nucleotide sequence ID" value="NZ_JADFFM010000002.1"/>
</dbReference>